<comment type="caution">
    <text evidence="12">The sequence shown here is derived from an EMBL/GenBank/DDBJ whole genome shotgun (WGS) entry which is preliminary data.</text>
</comment>
<sequence length="402" mass="45290">MQNPRKEMVDQLHNICAQGDTTKLFALLSHSSSIINETAENGWSALMFAARNGHFDVVRMLLEKGCDRTIVNKSRQTALDIAKFWGHKHIVDLLSHSKGGPKPHFLQNAKEEHENYFSSTILDRKSDKRTDSNWLKSKQTHASSVYLIFSNLSPLVYLIGAKDSIQEPEIKLCRLQYEDVKENLSKPDEVSLIFLGVDKQVNIPCSTESEKPGTEQDDGLVAWFALDAHNISTEQFERKYEGCYFLHPPMPALLQLTSTEADPVVIMLIVHPDGNHCLLGRQKRFPPGMFSCLAGFIEPGETIEDAVRREVLEESGIKVGYVQYVSCQPWPMPSSLMIGCLGVAISTDITVDKIEIEDARWFTREQVVESLIKGNQQSLVVPPRHAIAHQLIKHWIGMNSNL</sequence>
<dbReference type="EC" id="3.6.1.22" evidence="4"/>
<protein>
    <recommendedName>
        <fullName evidence="4">NAD(+) diphosphatase</fullName>
        <ecNumber evidence="4">3.6.1.22</ecNumber>
    </recommendedName>
</protein>
<comment type="cofactor">
    <cofactor evidence="2">
        <name>Zn(2+)</name>
        <dbReference type="ChEBI" id="CHEBI:29105"/>
    </cofactor>
</comment>
<dbReference type="PROSITE" id="PS50297">
    <property type="entry name" value="ANK_REP_REGION"/>
    <property type="match status" value="1"/>
</dbReference>
<proteinExistence type="inferred from homology"/>
<dbReference type="PANTHER" id="PTHR42904:SF6">
    <property type="entry name" value="NAD-CAPPED RNA HYDROLASE NUDT12"/>
    <property type="match status" value="1"/>
</dbReference>
<dbReference type="FunFam" id="3.90.79.10:FF:000023">
    <property type="entry name" value="Peroxisomal NADH pyrophosphatase NUDT12"/>
    <property type="match status" value="1"/>
</dbReference>
<dbReference type="GO" id="GO:0006742">
    <property type="term" value="P:NADP+ catabolic process"/>
    <property type="evidence" value="ECO:0007669"/>
    <property type="project" value="TreeGrafter"/>
</dbReference>
<dbReference type="Pfam" id="PF12796">
    <property type="entry name" value="Ank_2"/>
    <property type="match status" value="1"/>
</dbReference>
<evidence type="ECO:0000313" key="13">
    <source>
        <dbReference type="Proteomes" id="UP001181693"/>
    </source>
</evidence>
<dbReference type="InterPro" id="IPR036770">
    <property type="entry name" value="Ankyrin_rpt-contain_sf"/>
</dbReference>
<dbReference type="SUPFAM" id="SSF48403">
    <property type="entry name" value="Ankyrin repeat"/>
    <property type="match status" value="1"/>
</dbReference>
<dbReference type="AlphaFoldDB" id="A0AAV3AG81"/>
<dbReference type="PANTHER" id="PTHR42904">
    <property type="entry name" value="NUDIX HYDROLASE, NUDC SUBFAMILY"/>
    <property type="match status" value="1"/>
</dbReference>
<dbReference type="SUPFAM" id="SSF55811">
    <property type="entry name" value="Nudix"/>
    <property type="match status" value="1"/>
</dbReference>
<dbReference type="PROSITE" id="PS50088">
    <property type="entry name" value="ANK_REPEAT"/>
    <property type="match status" value="1"/>
</dbReference>
<dbReference type="GO" id="GO:0005777">
    <property type="term" value="C:peroxisome"/>
    <property type="evidence" value="ECO:0007669"/>
    <property type="project" value="TreeGrafter"/>
</dbReference>
<evidence type="ECO:0000256" key="2">
    <source>
        <dbReference type="ARBA" id="ARBA00001947"/>
    </source>
</evidence>
<evidence type="ECO:0000256" key="5">
    <source>
        <dbReference type="ARBA" id="ARBA00022723"/>
    </source>
</evidence>
<dbReference type="Gene3D" id="3.90.79.10">
    <property type="entry name" value="Nucleoside Triphosphate Pyrophosphohydrolase"/>
    <property type="match status" value="1"/>
</dbReference>
<keyword evidence="8" id="KW-0520">NAD</keyword>
<name>A0AAV3AG81_PYXAD</name>
<keyword evidence="13" id="KW-1185">Reference proteome</keyword>
<dbReference type="SMART" id="SM00248">
    <property type="entry name" value="ANK"/>
    <property type="match status" value="2"/>
</dbReference>
<evidence type="ECO:0000256" key="4">
    <source>
        <dbReference type="ARBA" id="ARBA00012381"/>
    </source>
</evidence>
<evidence type="ECO:0000256" key="10">
    <source>
        <dbReference type="PROSITE-ProRule" id="PRU00023"/>
    </source>
</evidence>
<evidence type="ECO:0000256" key="8">
    <source>
        <dbReference type="ARBA" id="ARBA00023027"/>
    </source>
</evidence>
<evidence type="ECO:0000256" key="3">
    <source>
        <dbReference type="ARBA" id="ARBA00009595"/>
    </source>
</evidence>
<dbReference type="CDD" id="cd03429">
    <property type="entry name" value="NUDIX_NADH_pyrophosphatase_Nudt13"/>
    <property type="match status" value="1"/>
</dbReference>
<dbReference type="InterPro" id="IPR050241">
    <property type="entry name" value="NAD-cap_RNA_hydrolase_NudC"/>
</dbReference>
<dbReference type="Proteomes" id="UP001181693">
    <property type="component" value="Unassembled WGS sequence"/>
</dbReference>
<dbReference type="InterPro" id="IPR000086">
    <property type="entry name" value="NUDIX_hydrolase_dom"/>
</dbReference>
<feature type="repeat" description="ANK" evidence="10">
    <location>
        <begin position="41"/>
        <end position="73"/>
    </location>
</feature>
<dbReference type="GO" id="GO:0046872">
    <property type="term" value="F:metal ion binding"/>
    <property type="evidence" value="ECO:0007669"/>
    <property type="project" value="UniProtKB-KW"/>
</dbReference>
<dbReference type="PROSITE" id="PS51462">
    <property type="entry name" value="NUDIX"/>
    <property type="match status" value="1"/>
</dbReference>
<evidence type="ECO:0000256" key="9">
    <source>
        <dbReference type="ARBA" id="ARBA00023679"/>
    </source>
</evidence>
<dbReference type="InterPro" id="IPR002110">
    <property type="entry name" value="Ankyrin_rpt"/>
</dbReference>
<evidence type="ECO:0000313" key="12">
    <source>
        <dbReference type="EMBL" id="DBA23376.1"/>
    </source>
</evidence>
<dbReference type="PROSITE" id="PS00893">
    <property type="entry name" value="NUDIX_BOX"/>
    <property type="match status" value="1"/>
</dbReference>
<comment type="catalytic activity">
    <reaction evidence="9">
        <text>a 5'-end NAD(+)-phospho-ribonucleoside in mRNA + H2O = a 5'-end phospho-adenosine-phospho-ribonucleoside in mRNA + beta-nicotinamide D-ribonucleotide + 2 H(+)</text>
        <dbReference type="Rhea" id="RHEA:60876"/>
        <dbReference type="Rhea" id="RHEA-COMP:15698"/>
        <dbReference type="Rhea" id="RHEA-COMP:15719"/>
        <dbReference type="ChEBI" id="CHEBI:14649"/>
        <dbReference type="ChEBI" id="CHEBI:15377"/>
        <dbReference type="ChEBI" id="CHEBI:15378"/>
        <dbReference type="ChEBI" id="CHEBI:144029"/>
        <dbReference type="ChEBI" id="CHEBI:144051"/>
    </reaction>
    <physiologicalReaction direction="left-to-right" evidence="9">
        <dbReference type="Rhea" id="RHEA:60877"/>
    </physiologicalReaction>
</comment>
<keyword evidence="6" id="KW-0378">Hydrolase</keyword>
<dbReference type="FunFam" id="1.25.40.20:FF:000167">
    <property type="entry name" value="peroxisomal NADH pyrophosphatase NUDT12"/>
    <property type="match status" value="1"/>
</dbReference>
<dbReference type="GO" id="GO:0005829">
    <property type="term" value="C:cytosol"/>
    <property type="evidence" value="ECO:0007669"/>
    <property type="project" value="TreeGrafter"/>
</dbReference>
<dbReference type="EMBL" id="DYDO01000006">
    <property type="protein sequence ID" value="DBA23376.1"/>
    <property type="molecule type" value="Genomic_DNA"/>
</dbReference>
<dbReference type="InterPro" id="IPR015797">
    <property type="entry name" value="NUDIX_hydrolase-like_dom_sf"/>
</dbReference>
<dbReference type="InterPro" id="IPR049734">
    <property type="entry name" value="NudC-like_C"/>
</dbReference>
<dbReference type="Gene3D" id="1.25.40.20">
    <property type="entry name" value="Ankyrin repeat-containing domain"/>
    <property type="match status" value="1"/>
</dbReference>
<organism evidence="12 13">
    <name type="scientific">Pyxicephalus adspersus</name>
    <name type="common">African bullfrog</name>
    <dbReference type="NCBI Taxonomy" id="30357"/>
    <lineage>
        <taxon>Eukaryota</taxon>
        <taxon>Metazoa</taxon>
        <taxon>Chordata</taxon>
        <taxon>Craniata</taxon>
        <taxon>Vertebrata</taxon>
        <taxon>Euteleostomi</taxon>
        <taxon>Amphibia</taxon>
        <taxon>Batrachia</taxon>
        <taxon>Anura</taxon>
        <taxon>Neobatrachia</taxon>
        <taxon>Ranoidea</taxon>
        <taxon>Pyxicephalidae</taxon>
        <taxon>Pyxicephalinae</taxon>
        <taxon>Pyxicephalus</taxon>
    </lineage>
</organism>
<evidence type="ECO:0000259" key="11">
    <source>
        <dbReference type="PROSITE" id="PS51462"/>
    </source>
</evidence>
<evidence type="ECO:0000256" key="7">
    <source>
        <dbReference type="ARBA" id="ARBA00022842"/>
    </source>
</evidence>
<reference evidence="12" key="1">
    <citation type="thesis" date="2020" institute="ProQuest LLC" country="789 East Eisenhower Parkway, Ann Arbor, MI, USA">
        <title>Comparative Genomics and Chromosome Evolution.</title>
        <authorList>
            <person name="Mudd A.B."/>
        </authorList>
    </citation>
    <scope>NUCLEOTIDE SEQUENCE</scope>
    <source>
        <strain evidence="12">1538</strain>
        <tissue evidence="12">Blood</tissue>
    </source>
</reference>
<comment type="similarity">
    <text evidence="3">Belongs to the Nudix hydrolase family. NudC subfamily.</text>
</comment>
<dbReference type="InterPro" id="IPR020084">
    <property type="entry name" value="NUDIX_hydrolase_CS"/>
</dbReference>
<dbReference type="GO" id="GO:0019677">
    <property type="term" value="P:NAD+ catabolic process"/>
    <property type="evidence" value="ECO:0007669"/>
    <property type="project" value="TreeGrafter"/>
</dbReference>
<feature type="domain" description="Nudix hydrolase" evidence="11">
    <location>
        <begin position="260"/>
        <end position="393"/>
    </location>
</feature>
<comment type="cofactor">
    <cofactor evidence="1">
        <name>Mg(2+)</name>
        <dbReference type="ChEBI" id="CHEBI:18420"/>
    </cofactor>
</comment>
<keyword evidence="7" id="KW-0460">Magnesium</keyword>
<evidence type="ECO:0000256" key="1">
    <source>
        <dbReference type="ARBA" id="ARBA00001946"/>
    </source>
</evidence>
<gene>
    <name evidence="12" type="ORF">GDO54_014292</name>
</gene>
<dbReference type="Pfam" id="PF00293">
    <property type="entry name" value="NUDIX"/>
    <property type="match status" value="1"/>
</dbReference>
<dbReference type="GO" id="GO:0035529">
    <property type="term" value="F:NADH pyrophosphatase activity"/>
    <property type="evidence" value="ECO:0007669"/>
    <property type="project" value="TreeGrafter"/>
</dbReference>
<keyword evidence="5" id="KW-0479">Metal-binding</keyword>
<keyword evidence="10" id="KW-0040">ANK repeat</keyword>
<evidence type="ECO:0000256" key="6">
    <source>
        <dbReference type="ARBA" id="ARBA00022801"/>
    </source>
</evidence>
<accession>A0AAV3AG81</accession>